<evidence type="ECO:0000256" key="1">
    <source>
        <dbReference type="SAM" id="Phobius"/>
    </source>
</evidence>
<keyword evidence="1" id="KW-1133">Transmembrane helix</keyword>
<keyword evidence="1" id="KW-0472">Membrane</keyword>
<accession>A0A1H0B2C4</accession>
<keyword evidence="1" id="KW-0812">Transmembrane</keyword>
<protein>
    <submittedName>
        <fullName evidence="2">Uncharacterized protein</fullName>
    </submittedName>
</protein>
<reference evidence="3" key="1">
    <citation type="submission" date="2016-10" db="EMBL/GenBank/DDBJ databases">
        <authorList>
            <person name="Varghese N."/>
            <person name="Submissions S."/>
        </authorList>
    </citation>
    <scope>NUCLEOTIDE SEQUENCE [LARGE SCALE GENOMIC DNA]</scope>
    <source>
        <strain evidence="3">DSM 27982</strain>
    </source>
</reference>
<name>A0A1H0B2C4_9ACTO</name>
<dbReference type="Proteomes" id="UP000198541">
    <property type="component" value="Unassembled WGS sequence"/>
</dbReference>
<proteinExistence type="predicted"/>
<sequence length="68" mass="6898">MKKAILAVVLNVVGVLLGVFSLMLLEGAIELAVEGGADAAAAFFMLPLAAILAAVSLGMLWGCGRLRA</sequence>
<dbReference type="EMBL" id="FNIM01000003">
    <property type="protein sequence ID" value="SDN39766.1"/>
    <property type="molecule type" value="Genomic_DNA"/>
</dbReference>
<organism evidence="2 3">
    <name type="scientific">Actinomyces ruminicola</name>
    <dbReference type="NCBI Taxonomy" id="332524"/>
    <lineage>
        <taxon>Bacteria</taxon>
        <taxon>Bacillati</taxon>
        <taxon>Actinomycetota</taxon>
        <taxon>Actinomycetes</taxon>
        <taxon>Actinomycetales</taxon>
        <taxon>Actinomycetaceae</taxon>
        <taxon>Actinomyces</taxon>
    </lineage>
</organism>
<dbReference type="RefSeq" id="WP_092534049.1">
    <property type="nucleotide sequence ID" value="NZ_FNIM01000003.1"/>
</dbReference>
<feature type="transmembrane region" description="Helical" evidence="1">
    <location>
        <begin position="41"/>
        <end position="63"/>
    </location>
</feature>
<gene>
    <name evidence="2" type="ORF">SAMN05216355_10339</name>
</gene>
<dbReference type="AlphaFoldDB" id="A0A1H0B2C4"/>
<feature type="transmembrane region" description="Helical" evidence="1">
    <location>
        <begin position="7"/>
        <end position="29"/>
    </location>
</feature>
<keyword evidence="3" id="KW-1185">Reference proteome</keyword>
<evidence type="ECO:0000313" key="2">
    <source>
        <dbReference type="EMBL" id="SDN39766.1"/>
    </source>
</evidence>
<evidence type="ECO:0000313" key="3">
    <source>
        <dbReference type="Proteomes" id="UP000198541"/>
    </source>
</evidence>